<proteinExistence type="predicted"/>
<dbReference type="RefSeq" id="WP_004847827.1">
    <property type="nucleotide sequence ID" value="NZ_CATVPX010000013.1"/>
</dbReference>
<evidence type="ECO:0008006" key="5">
    <source>
        <dbReference type="Google" id="ProtNLM"/>
    </source>
</evidence>
<reference evidence="1 3" key="1">
    <citation type="submission" date="2015-09" db="EMBL/GenBank/DDBJ databases">
        <authorList>
            <consortium name="Pathogen Informatics"/>
        </authorList>
    </citation>
    <scope>NUCLEOTIDE SEQUENCE [LARGE SCALE GENOMIC DNA]</scope>
    <source>
        <strain evidence="1 3">2789STDY5834841</strain>
    </source>
</reference>
<dbReference type="AlphaFoldDB" id="A0A174F5V1"/>
<name>A0A174F5V1_9FIRM</name>
<sequence length="132" mass="14988">MNSKYRIGFLCAGAAFFLFITLAYKMTYDYTMDKYMEKVSERNEDVQKADGIGKTESIAAEGEAVKGGAKKGFYLKELHGFVVVYLEDKKTIYEFTEIPLSDLPEEVRQEIAQGKQIATAEELYAFLENYSS</sequence>
<evidence type="ECO:0000313" key="3">
    <source>
        <dbReference type="Proteomes" id="UP000095787"/>
    </source>
</evidence>
<reference evidence="2 4" key="2">
    <citation type="journal article" date="2019" name="Science, e1252229">
        <title>Invertible promoters mediate bacterial phase variation, antibiotic resistance, and host adaptation in the gut.</title>
        <authorList>
            <person name="Jiang X."/>
            <person name="Hall A.B."/>
            <person name="Arthur T.D."/>
            <person name="Plichta D.R."/>
            <person name="Covington C.T."/>
            <person name="Poyet M."/>
            <person name="Crothers J."/>
            <person name="Moses P.L."/>
            <person name="Tolonen A.C."/>
            <person name="Vlamakis H."/>
            <person name="Alm E.J."/>
            <person name="Xavier R.J."/>
        </authorList>
    </citation>
    <scope>NUCLEOTIDE SEQUENCE [LARGE SCALE GENOMIC DNA]</scope>
    <source>
        <strain evidence="4">aa_0143</strain>
        <strain evidence="2">Aa_0143</strain>
    </source>
</reference>
<protein>
    <recommendedName>
        <fullName evidence="5">Bypass of forespore C C-terminal domain-containing protein</fullName>
    </recommendedName>
</protein>
<dbReference type="EMBL" id="RCYR01000038">
    <property type="protein sequence ID" value="RYS77017.1"/>
    <property type="molecule type" value="Genomic_DNA"/>
</dbReference>
<dbReference type="Proteomes" id="UP000095787">
    <property type="component" value="Unassembled WGS sequence"/>
</dbReference>
<organism evidence="1 3">
    <name type="scientific">[Ruminococcus] torques</name>
    <dbReference type="NCBI Taxonomy" id="33039"/>
    <lineage>
        <taxon>Bacteria</taxon>
        <taxon>Bacillati</taxon>
        <taxon>Bacillota</taxon>
        <taxon>Clostridia</taxon>
        <taxon>Lachnospirales</taxon>
        <taxon>Lachnospiraceae</taxon>
        <taxon>Mediterraneibacter</taxon>
    </lineage>
</organism>
<accession>A0A174F5V1</accession>
<dbReference type="EMBL" id="CYZO01000053">
    <property type="protein sequence ID" value="CUO45623.1"/>
    <property type="molecule type" value="Genomic_DNA"/>
</dbReference>
<dbReference type="Proteomes" id="UP000292665">
    <property type="component" value="Unassembled WGS sequence"/>
</dbReference>
<evidence type="ECO:0000313" key="4">
    <source>
        <dbReference type="Proteomes" id="UP000292665"/>
    </source>
</evidence>
<evidence type="ECO:0000313" key="2">
    <source>
        <dbReference type="EMBL" id="RYS77017.1"/>
    </source>
</evidence>
<gene>
    <name evidence="2" type="ORF">EAI93_12745</name>
    <name evidence="1" type="ORF">ERS852456_02616</name>
</gene>
<dbReference type="GeneID" id="97328844"/>
<evidence type="ECO:0000313" key="1">
    <source>
        <dbReference type="EMBL" id="CUO45623.1"/>
    </source>
</evidence>